<proteinExistence type="inferred from homology"/>
<dbReference type="GO" id="GO:0003677">
    <property type="term" value="F:DNA binding"/>
    <property type="evidence" value="ECO:0007669"/>
    <property type="project" value="UniProtKB-KW"/>
</dbReference>
<keyword evidence="3" id="KW-0238">DNA-binding</keyword>
<dbReference type="GO" id="GO:0006281">
    <property type="term" value="P:DNA repair"/>
    <property type="evidence" value="ECO:0007669"/>
    <property type="project" value="UniProtKB-KW"/>
</dbReference>
<dbReference type="PANTHER" id="PTHR22980">
    <property type="entry name" value="CORTISTATIN"/>
    <property type="match status" value="1"/>
</dbReference>
<evidence type="ECO:0000313" key="7">
    <source>
        <dbReference type="Proteomes" id="UP000275078"/>
    </source>
</evidence>
<dbReference type="EMBL" id="ML119669">
    <property type="protein sequence ID" value="RPA82692.1"/>
    <property type="molecule type" value="Genomic_DNA"/>
</dbReference>
<dbReference type="GO" id="GO:0031297">
    <property type="term" value="P:replication fork processing"/>
    <property type="evidence" value="ECO:0007669"/>
    <property type="project" value="TreeGrafter"/>
</dbReference>
<dbReference type="PANTHER" id="PTHR22980:SF0">
    <property type="entry name" value="CENTROMERE PROTEIN S"/>
    <property type="match status" value="1"/>
</dbReference>
<keyword evidence="7" id="KW-1185">Reference proteome</keyword>
<evidence type="ECO:0000256" key="2">
    <source>
        <dbReference type="ARBA" id="ARBA00022763"/>
    </source>
</evidence>
<evidence type="ECO:0008006" key="8">
    <source>
        <dbReference type="Google" id="ProtNLM"/>
    </source>
</evidence>
<evidence type="ECO:0000256" key="1">
    <source>
        <dbReference type="ARBA" id="ARBA00006612"/>
    </source>
</evidence>
<dbReference type="GO" id="GO:0071821">
    <property type="term" value="C:FANCM-MHF complex"/>
    <property type="evidence" value="ECO:0007669"/>
    <property type="project" value="InterPro"/>
</dbReference>
<feature type="coiled-coil region" evidence="5">
    <location>
        <begin position="85"/>
        <end position="112"/>
    </location>
</feature>
<evidence type="ECO:0000256" key="4">
    <source>
        <dbReference type="ARBA" id="ARBA00023204"/>
    </source>
</evidence>
<evidence type="ECO:0000256" key="3">
    <source>
        <dbReference type="ARBA" id="ARBA00023125"/>
    </source>
</evidence>
<name>A0A3N4I9D9_ASCIM</name>
<dbReference type="InterPro" id="IPR029003">
    <property type="entry name" value="CENP-S/Mhf1"/>
</dbReference>
<keyword evidence="4" id="KW-0234">DNA repair</keyword>
<protein>
    <recommendedName>
        <fullName evidence="8">Apoptosis-inducing TAF9-like domain 1 family protein</fullName>
    </recommendedName>
</protein>
<dbReference type="SUPFAM" id="SSF47113">
    <property type="entry name" value="Histone-fold"/>
    <property type="match status" value="1"/>
</dbReference>
<keyword evidence="5" id="KW-0175">Coiled coil</keyword>
<dbReference type="GO" id="GO:0000712">
    <property type="term" value="P:resolution of meiotic recombination intermediates"/>
    <property type="evidence" value="ECO:0007669"/>
    <property type="project" value="TreeGrafter"/>
</dbReference>
<dbReference type="Gene3D" id="1.10.20.10">
    <property type="entry name" value="Histone, subunit A"/>
    <property type="match status" value="1"/>
</dbReference>
<dbReference type="Pfam" id="PF15630">
    <property type="entry name" value="CENP-S"/>
    <property type="match status" value="1"/>
</dbReference>
<dbReference type="CDD" id="cd22919">
    <property type="entry name" value="HFD_CENP-S"/>
    <property type="match status" value="1"/>
</dbReference>
<accession>A0A3N4I9D9</accession>
<dbReference type="OrthoDB" id="1872155at2759"/>
<dbReference type="GO" id="GO:0046982">
    <property type="term" value="F:protein heterodimerization activity"/>
    <property type="evidence" value="ECO:0007669"/>
    <property type="project" value="InterPro"/>
</dbReference>
<dbReference type="Proteomes" id="UP000275078">
    <property type="component" value="Unassembled WGS sequence"/>
</dbReference>
<dbReference type="STRING" id="1160509.A0A3N4I9D9"/>
<comment type="similarity">
    <text evidence="1">Belongs to the TAF9 family. CENP-S/MHF1 subfamily.</text>
</comment>
<evidence type="ECO:0000256" key="5">
    <source>
        <dbReference type="SAM" id="Coils"/>
    </source>
</evidence>
<organism evidence="6 7">
    <name type="scientific">Ascobolus immersus RN42</name>
    <dbReference type="NCBI Taxonomy" id="1160509"/>
    <lineage>
        <taxon>Eukaryota</taxon>
        <taxon>Fungi</taxon>
        <taxon>Dikarya</taxon>
        <taxon>Ascomycota</taxon>
        <taxon>Pezizomycotina</taxon>
        <taxon>Pezizomycetes</taxon>
        <taxon>Pezizales</taxon>
        <taxon>Ascobolaceae</taxon>
        <taxon>Ascobolus</taxon>
    </lineage>
</organism>
<sequence>MADANSNKSKERKVDEETLQRYKSALWLLTARTTDSLTTELNHNATPQFIAALTEVLWSQIENVAVDVEGFAKHAGRNTVTMDDVMLLARRNEGLEEVLKEVKDEVDKERGEKGKGKKK</sequence>
<keyword evidence="2" id="KW-0227">DNA damage</keyword>
<dbReference type="GO" id="GO:0003682">
    <property type="term" value="F:chromatin binding"/>
    <property type="evidence" value="ECO:0007669"/>
    <property type="project" value="TreeGrafter"/>
</dbReference>
<dbReference type="InterPro" id="IPR009072">
    <property type="entry name" value="Histone-fold"/>
</dbReference>
<evidence type="ECO:0000313" key="6">
    <source>
        <dbReference type="EMBL" id="RPA82692.1"/>
    </source>
</evidence>
<reference evidence="6 7" key="1">
    <citation type="journal article" date="2018" name="Nat. Ecol. Evol.">
        <title>Pezizomycetes genomes reveal the molecular basis of ectomycorrhizal truffle lifestyle.</title>
        <authorList>
            <person name="Murat C."/>
            <person name="Payen T."/>
            <person name="Noel B."/>
            <person name="Kuo A."/>
            <person name="Morin E."/>
            <person name="Chen J."/>
            <person name="Kohler A."/>
            <person name="Krizsan K."/>
            <person name="Balestrini R."/>
            <person name="Da Silva C."/>
            <person name="Montanini B."/>
            <person name="Hainaut M."/>
            <person name="Levati E."/>
            <person name="Barry K.W."/>
            <person name="Belfiori B."/>
            <person name="Cichocki N."/>
            <person name="Clum A."/>
            <person name="Dockter R.B."/>
            <person name="Fauchery L."/>
            <person name="Guy J."/>
            <person name="Iotti M."/>
            <person name="Le Tacon F."/>
            <person name="Lindquist E.A."/>
            <person name="Lipzen A."/>
            <person name="Malagnac F."/>
            <person name="Mello A."/>
            <person name="Molinier V."/>
            <person name="Miyauchi S."/>
            <person name="Poulain J."/>
            <person name="Riccioni C."/>
            <person name="Rubini A."/>
            <person name="Sitrit Y."/>
            <person name="Splivallo R."/>
            <person name="Traeger S."/>
            <person name="Wang M."/>
            <person name="Zifcakova L."/>
            <person name="Wipf D."/>
            <person name="Zambonelli A."/>
            <person name="Paolocci F."/>
            <person name="Nowrousian M."/>
            <person name="Ottonello S."/>
            <person name="Baldrian P."/>
            <person name="Spatafora J.W."/>
            <person name="Henrissat B."/>
            <person name="Nagy L.G."/>
            <person name="Aury J.M."/>
            <person name="Wincker P."/>
            <person name="Grigoriev I.V."/>
            <person name="Bonfante P."/>
            <person name="Martin F.M."/>
        </authorList>
    </citation>
    <scope>NUCLEOTIDE SEQUENCE [LARGE SCALE GENOMIC DNA]</scope>
    <source>
        <strain evidence="6 7">RN42</strain>
    </source>
</reference>
<gene>
    <name evidence="6" type="ORF">BJ508DRAFT_237723</name>
</gene>
<dbReference type="AlphaFoldDB" id="A0A3N4I9D9"/>